<feature type="domain" description="HTH luxR-type" evidence="4">
    <location>
        <begin position="49"/>
        <end position="114"/>
    </location>
</feature>
<keyword evidence="1" id="KW-0805">Transcription regulation</keyword>
<dbReference type="SMART" id="SM00421">
    <property type="entry name" value="HTH_LUXR"/>
    <property type="match status" value="1"/>
</dbReference>
<dbReference type="STRING" id="1391654.AKJ09_02799"/>
<dbReference type="PANTHER" id="PTHR44688:SF16">
    <property type="entry name" value="DNA-BINDING TRANSCRIPTIONAL ACTIVATOR DEVR_DOSR"/>
    <property type="match status" value="1"/>
</dbReference>
<dbReference type="PROSITE" id="PS50043">
    <property type="entry name" value="HTH_LUXR_2"/>
    <property type="match status" value="1"/>
</dbReference>
<protein>
    <recommendedName>
        <fullName evidence="4">HTH luxR-type domain-containing protein</fullName>
    </recommendedName>
</protein>
<organism evidence="5 6">
    <name type="scientific">Labilithrix luteola</name>
    <dbReference type="NCBI Taxonomy" id="1391654"/>
    <lineage>
        <taxon>Bacteria</taxon>
        <taxon>Pseudomonadati</taxon>
        <taxon>Myxococcota</taxon>
        <taxon>Polyangia</taxon>
        <taxon>Polyangiales</taxon>
        <taxon>Labilitrichaceae</taxon>
        <taxon>Labilithrix</taxon>
    </lineage>
</organism>
<dbReference type="Gene3D" id="1.10.10.10">
    <property type="entry name" value="Winged helix-like DNA-binding domain superfamily/Winged helix DNA-binding domain"/>
    <property type="match status" value="1"/>
</dbReference>
<accession>A0A0K1PRG4</accession>
<dbReference type="PRINTS" id="PR00038">
    <property type="entry name" value="HTHLUXR"/>
</dbReference>
<dbReference type="Pfam" id="PF00196">
    <property type="entry name" value="GerE"/>
    <property type="match status" value="1"/>
</dbReference>
<proteinExistence type="predicted"/>
<sequence>MDRAKRQLGSDPDAGIAYWKAMVEGRWTLVERFESDGRHLLVARANEPHATASRALSPIQRKIVGLVATGRPSKLVAYELGITESTVSRQLAEALRKLGVRTRAELVALHASLNTAASRGRRKPAR</sequence>
<dbReference type="PANTHER" id="PTHR44688">
    <property type="entry name" value="DNA-BINDING TRANSCRIPTIONAL ACTIVATOR DEVR_DOSR"/>
    <property type="match status" value="1"/>
</dbReference>
<dbReference type="InterPro" id="IPR016032">
    <property type="entry name" value="Sig_transdc_resp-reg_C-effctor"/>
</dbReference>
<dbReference type="GO" id="GO:0006355">
    <property type="term" value="P:regulation of DNA-templated transcription"/>
    <property type="evidence" value="ECO:0007669"/>
    <property type="project" value="InterPro"/>
</dbReference>
<evidence type="ECO:0000313" key="5">
    <source>
        <dbReference type="EMBL" id="AKU96135.1"/>
    </source>
</evidence>
<keyword evidence="2" id="KW-0238">DNA-binding</keyword>
<keyword evidence="3" id="KW-0804">Transcription</keyword>
<dbReference type="AlphaFoldDB" id="A0A0K1PRG4"/>
<dbReference type="InterPro" id="IPR036388">
    <property type="entry name" value="WH-like_DNA-bd_sf"/>
</dbReference>
<name>A0A0K1PRG4_9BACT</name>
<evidence type="ECO:0000256" key="3">
    <source>
        <dbReference type="ARBA" id="ARBA00023163"/>
    </source>
</evidence>
<keyword evidence="6" id="KW-1185">Reference proteome</keyword>
<dbReference type="SUPFAM" id="SSF46894">
    <property type="entry name" value="C-terminal effector domain of the bipartite response regulators"/>
    <property type="match status" value="1"/>
</dbReference>
<dbReference type="Proteomes" id="UP000064967">
    <property type="component" value="Chromosome"/>
</dbReference>
<dbReference type="EMBL" id="CP012333">
    <property type="protein sequence ID" value="AKU96135.1"/>
    <property type="molecule type" value="Genomic_DNA"/>
</dbReference>
<dbReference type="InterPro" id="IPR000792">
    <property type="entry name" value="Tscrpt_reg_LuxR_C"/>
</dbReference>
<evidence type="ECO:0000256" key="1">
    <source>
        <dbReference type="ARBA" id="ARBA00023015"/>
    </source>
</evidence>
<reference evidence="5 6" key="1">
    <citation type="submission" date="2015-08" db="EMBL/GenBank/DDBJ databases">
        <authorList>
            <person name="Babu N.S."/>
            <person name="Beckwith C.J."/>
            <person name="Beseler K.G."/>
            <person name="Brison A."/>
            <person name="Carone J.V."/>
            <person name="Caskin T.P."/>
            <person name="Diamond M."/>
            <person name="Durham M.E."/>
            <person name="Foxe J.M."/>
            <person name="Go M."/>
            <person name="Henderson B.A."/>
            <person name="Jones I.B."/>
            <person name="McGettigan J.A."/>
            <person name="Micheletti S.J."/>
            <person name="Nasrallah M.E."/>
            <person name="Ortiz D."/>
            <person name="Piller C.R."/>
            <person name="Privatt S.R."/>
            <person name="Schneider S.L."/>
            <person name="Sharp S."/>
            <person name="Smith T.C."/>
            <person name="Stanton J.D."/>
            <person name="Ullery H.E."/>
            <person name="Wilson R.J."/>
            <person name="Serrano M.G."/>
            <person name="Buck G."/>
            <person name="Lee V."/>
            <person name="Wang Y."/>
            <person name="Carvalho R."/>
            <person name="Voegtly L."/>
            <person name="Shi R."/>
            <person name="Duckworth R."/>
            <person name="Johnson A."/>
            <person name="Loviza R."/>
            <person name="Walstead R."/>
            <person name="Shah Z."/>
            <person name="Kiflezghi M."/>
            <person name="Wade K."/>
            <person name="Ball S.L."/>
            <person name="Bradley K.W."/>
            <person name="Asai D.J."/>
            <person name="Bowman C.A."/>
            <person name="Russell D.A."/>
            <person name="Pope W.H."/>
            <person name="Jacobs-Sera D."/>
            <person name="Hendrix R.W."/>
            <person name="Hatfull G.F."/>
        </authorList>
    </citation>
    <scope>NUCLEOTIDE SEQUENCE [LARGE SCALE GENOMIC DNA]</scope>
    <source>
        <strain evidence="5 6">DSM 27648</strain>
    </source>
</reference>
<evidence type="ECO:0000259" key="4">
    <source>
        <dbReference type="PROSITE" id="PS50043"/>
    </source>
</evidence>
<gene>
    <name evidence="5" type="ORF">AKJ09_02799</name>
</gene>
<dbReference type="CDD" id="cd06170">
    <property type="entry name" value="LuxR_C_like"/>
    <property type="match status" value="1"/>
</dbReference>
<evidence type="ECO:0000256" key="2">
    <source>
        <dbReference type="ARBA" id="ARBA00023125"/>
    </source>
</evidence>
<evidence type="ECO:0000313" key="6">
    <source>
        <dbReference type="Proteomes" id="UP000064967"/>
    </source>
</evidence>
<dbReference type="GO" id="GO:0003677">
    <property type="term" value="F:DNA binding"/>
    <property type="evidence" value="ECO:0007669"/>
    <property type="project" value="UniProtKB-KW"/>
</dbReference>
<dbReference type="KEGG" id="llu:AKJ09_02799"/>